<keyword evidence="2" id="KW-0812">Transmembrane</keyword>
<evidence type="ECO:0000313" key="4">
    <source>
        <dbReference type="Proteomes" id="UP000464378"/>
    </source>
</evidence>
<evidence type="ECO:0000256" key="2">
    <source>
        <dbReference type="SAM" id="Phobius"/>
    </source>
</evidence>
<dbReference type="EMBL" id="LR586016">
    <property type="protein sequence ID" value="VIP04554.1"/>
    <property type="molecule type" value="Genomic_DNA"/>
</dbReference>
<reference evidence="3" key="1">
    <citation type="submission" date="2019-04" db="EMBL/GenBank/DDBJ databases">
        <authorList>
            <consortium name="Science for Life Laboratories"/>
        </authorList>
    </citation>
    <scope>NUCLEOTIDE SEQUENCE</scope>
    <source>
        <strain evidence="3">MBLW1</strain>
    </source>
</reference>
<protein>
    <submittedName>
        <fullName evidence="3">Uncharacterized protein</fullName>
    </submittedName>
</protein>
<proteinExistence type="predicted"/>
<dbReference type="RefSeq" id="WP_162659625.1">
    <property type="nucleotide sequence ID" value="NZ_LR593887.1"/>
</dbReference>
<sequence length="121" mass="14119">MQRTMNLGLMLVWLLVGLGILLREFWVPADVEFPLANDPQRLKLLGYLALGLAAWNFMRWFMTWSAQRTEAWEREQRLERERLLRDRKQSEAEVVNPALRFDAPDDGSSIPLPPKSANEPR</sequence>
<keyword evidence="2" id="KW-1133">Transmembrane helix</keyword>
<name>A0A6C2YT31_9BACT</name>
<gene>
    <name evidence="3" type="ORF">GMBLW1_46390</name>
</gene>
<feature type="region of interest" description="Disordered" evidence="1">
    <location>
        <begin position="97"/>
        <end position="121"/>
    </location>
</feature>
<dbReference type="Proteomes" id="UP000464378">
    <property type="component" value="Chromosome"/>
</dbReference>
<keyword evidence="4" id="KW-1185">Reference proteome</keyword>
<accession>A0A6C2YT31</accession>
<organism evidence="3">
    <name type="scientific">Tuwongella immobilis</name>
    <dbReference type="NCBI Taxonomy" id="692036"/>
    <lineage>
        <taxon>Bacteria</taxon>
        <taxon>Pseudomonadati</taxon>
        <taxon>Planctomycetota</taxon>
        <taxon>Planctomycetia</taxon>
        <taxon>Gemmatales</taxon>
        <taxon>Gemmataceae</taxon>
        <taxon>Tuwongella</taxon>
    </lineage>
</organism>
<dbReference type="EMBL" id="LR593887">
    <property type="protein sequence ID" value="VTS06469.1"/>
    <property type="molecule type" value="Genomic_DNA"/>
</dbReference>
<evidence type="ECO:0000313" key="3">
    <source>
        <dbReference type="EMBL" id="VIP04554.1"/>
    </source>
</evidence>
<keyword evidence="2" id="KW-0472">Membrane</keyword>
<dbReference type="KEGG" id="tim:GMBLW1_46390"/>
<feature type="transmembrane region" description="Helical" evidence="2">
    <location>
        <begin position="45"/>
        <end position="62"/>
    </location>
</feature>
<dbReference type="AlphaFoldDB" id="A0A6C2YT31"/>
<evidence type="ECO:0000256" key="1">
    <source>
        <dbReference type="SAM" id="MobiDB-lite"/>
    </source>
</evidence>
<dbReference type="InParanoid" id="A0A6C2YT31"/>